<sequence length="104" mass="11633">MAERAAVKLSIPELDAMITSIEARGGDAEELKKLRAQVADSKWLAKQAKPLGEEEYLVEKRSQSQVEHGTDLECMICHAKFDHLLSGACEACWREWMLSTKTKG</sequence>
<proteinExistence type="predicted"/>
<protein>
    <submittedName>
        <fullName evidence="1">Uncharacterized protein</fullName>
    </submittedName>
</protein>
<evidence type="ECO:0000313" key="1">
    <source>
        <dbReference type="EMBL" id="GAJ04387.1"/>
    </source>
</evidence>
<dbReference type="AlphaFoldDB" id="X1ULB8"/>
<name>X1ULB8_9ZZZZ</name>
<organism evidence="1">
    <name type="scientific">marine sediment metagenome</name>
    <dbReference type="NCBI Taxonomy" id="412755"/>
    <lineage>
        <taxon>unclassified sequences</taxon>
        <taxon>metagenomes</taxon>
        <taxon>ecological metagenomes</taxon>
    </lineage>
</organism>
<accession>X1ULB8</accession>
<dbReference type="EMBL" id="BARW01031607">
    <property type="protein sequence ID" value="GAJ04387.1"/>
    <property type="molecule type" value="Genomic_DNA"/>
</dbReference>
<comment type="caution">
    <text evidence="1">The sequence shown here is derived from an EMBL/GenBank/DDBJ whole genome shotgun (WGS) entry which is preliminary data.</text>
</comment>
<gene>
    <name evidence="1" type="ORF">S12H4_50233</name>
</gene>
<reference evidence="1" key="1">
    <citation type="journal article" date="2014" name="Front. Microbiol.">
        <title>High frequency of phylogenetically diverse reductive dehalogenase-homologous genes in deep subseafloor sedimentary metagenomes.</title>
        <authorList>
            <person name="Kawai M."/>
            <person name="Futagami T."/>
            <person name="Toyoda A."/>
            <person name="Takaki Y."/>
            <person name="Nishi S."/>
            <person name="Hori S."/>
            <person name="Arai W."/>
            <person name="Tsubouchi T."/>
            <person name="Morono Y."/>
            <person name="Uchiyama I."/>
            <person name="Ito T."/>
            <person name="Fujiyama A."/>
            <person name="Inagaki F."/>
            <person name="Takami H."/>
        </authorList>
    </citation>
    <scope>NUCLEOTIDE SEQUENCE</scope>
    <source>
        <strain evidence="1">Expedition CK06-06</strain>
    </source>
</reference>